<keyword evidence="3" id="KW-0238">DNA-binding</keyword>
<feature type="compositionally biased region" description="Basic and acidic residues" evidence="1">
    <location>
        <begin position="8"/>
        <end position="18"/>
    </location>
</feature>
<feature type="region of interest" description="Disordered" evidence="1">
    <location>
        <begin position="194"/>
        <end position="218"/>
    </location>
</feature>
<dbReference type="InterPro" id="IPR036390">
    <property type="entry name" value="WH_DNA-bd_sf"/>
</dbReference>
<dbReference type="RefSeq" id="WP_166261007.1">
    <property type="nucleotide sequence ID" value="NZ_JAAMOW010000010.1"/>
</dbReference>
<dbReference type="AlphaFoldDB" id="A0A6M2BX72"/>
<comment type="caution">
    <text evidence="3">The sequence shown here is derived from an EMBL/GenBank/DDBJ whole genome shotgun (WGS) entry which is preliminary data.</text>
</comment>
<proteinExistence type="predicted"/>
<evidence type="ECO:0000313" key="4">
    <source>
        <dbReference type="Proteomes" id="UP000472676"/>
    </source>
</evidence>
<dbReference type="Proteomes" id="UP000472676">
    <property type="component" value="Unassembled WGS sequence"/>
</dbReference>
<dbReference type="Pfam" id="PF13463">
    <property type="entry name" value="HTH_27"/>
    <property type="match status" value="1"/>
</dbReference>
<dbReference type="GO" id="GO:0003677">
    <property type="term" value="F:DNA binding"/>
    <property type="evidence" value="ECO:0007669"/>
    <property type="project" value="UniProtKB-KW"/>
</dbReference>
<dbReference type="InterPro" id="IPR000835">
    <property type="entry name" value="HTH_MarR-typ"/>
</dbReference>
<feature type="domain" description="HTH marR-type" evidence="2">
    <location>
        <begin position="77"/>
        <end position="153"/>
    </location>
</feature>
<accession>A0A6M2BX72</accession>
<organism evidence="3 4">
    <name type="scientific">Solimonas terrae</name>
    <dbReference type="NCBI Taxonomy" id="1396819"/>
    <lineage>
        <taxon>Bacteria</taxon>
        <taxon>Pseudomonadati</taxon>
        <taxon>Pseudomonadota</taxon>
        <taxon>Gammaproteobacteria</taxon>
        <taxon>Nevskiales</taxon>
        <taxon>Nevskiaceae</taxon>
        <taxon>Solimonas</taxon>
    </lineage>
</organism>
<dbReference type="GO" id="GO:0003700">
    <property type="term" value="F:DNA-binding transcription factor activity"/>
    <property type="evidence" value="ECO:0007669"/>
    <property type="project" value="InterPro"/>
</dbReference>
<keyword evidence="4" id="KW-1185">Reference proteome</keyword>
<gene>
    <name evidence="3" type="ORF">G7Y85_18560</name>
</gene>
<protein>
    <submittedName>
        <fullName evidence="3">Winged helix DNA-binding protein</fullName>
    </submittedName>
</protein>
<dbReference type="Gene3D" id="1.10.10.10">
    <property type="entry name" value="Winged helix-like DNA-binding domain superfamily/Winged helix DNA-binding domain"/>
    <property type="match status" value="1"/>
</dbReference>
<feature type="region of interest" description="Disordered" evidence="1">
    <location>
        <begin position="1"/>
        <end position="43"/>
    </location>
</feature>
<reference evidence="3 4" key="1">
    <citation type="journal article" date="2014" name="Int. J. Syst. Evol. Microbiol.">
        <title>Solimonas terrae sp. nov., isolated from soil.</title>
        <authorList>
            <person name="Kim S.J."/>
            <person name="Moon J.Y."/>
            <person name="Weon H.Y."/>
            <person name="Ahn J.H."/>
            <person name="Chen W.M."/>
            <person name="Kwon S.W."/>
        </authorList>
    </citation>
    <scope>NUCLEOTIDE SEQUENCE [LARGE SCALE GENOMIC DNA]</scope>
    <source>
        <strain evidence="3 4">KIS83-12</strain>
    </source>
</reference>
<dbReference type="SUPFAM" id="SSF46785">
    <property type="entry name" value="Winged helix' DNA-binding domain"/>
    <property type="match status" value="1"/>
</dbReference>
<dbReference type="EMBL" id="JAAMOW010000010">
    <property type="protein sequence ID" value="NGY06781.1"/>
    <property type="molecule type" value="Genomic_DNA"/>
</dbReference>
<evidence type="ECO:0000313" key="3">
    <source>
        <dbReference type="EMBL" id="NGY06781.1"/>
    </source>
</evidence>
<evidence type="ECO:0000256" key="1">
    <source>
        <dbReference type="SAM" id="MobiDB-lite"/>
    </source>
</evidence>
<feature type="compositionally biased region" description="Basic residues" evidence="1">
    <location>
        <begin position="19"/>
        <end position="30"/>
    </location>
</feature>
<name>A0A6M2BX72_9GAMM</name>
<dbReference type="InterPro" id="IPR036388">
    <property type="entry name" value="WH-like_DNA-bd_sf"/>
</dbReference>
<sequence>MVYSAHSASRDGRRDQIRKSSRGRPSRTKRQGPMAKSRVSKPRQTRAALYAEFLDFFYQVHYRLGMTLEAAMCDGIVSRTQAAVLWLVESEIGEGGKIRRKDVERRLRDWFETSNSNVSKLLRDLAKPPHRFIVQEENPESGREKLIALTPEGKAFVRSMKDRGGEYFEVGLAHMSMERMVEGARFFEDLFSQPLPQLPQPSGGVVRRSGSAIRRKRS</sequence>
<evidence type="ECO:0000259" key="2">
    <source>
        <dbReference type="Pfam" id="PF13463"/>
    </source>
</evidence>